<dbReference type="GO" id="GO:0016491">
    <property type="term" value="F:oxidoreductase activity"/>
    <property type="evidence" value="ECO:0007669"/>
    <property type="project" value="UniProtKB-KW"/>
</dbReference>
<evidence type="ECO:0000313" key="5">
    <source>
        <dbReference type="EMBL" id="KAL1529105.1"/>
    </source>
</evidence>
<dbReference type="Gene3D" id="3.40.50.720">
    <property type="entry name" value="NAD(P)-binding Rossmann-like Domain"/>
    <property type="match status" value="1"/>
</dbReference>
<evidence type="ECO:0000256" key="3">
    <source>
        <dbReference type="SAM" id="MobiDB-lite"/>
    </source>
</evidence>
<evidence type="ECO:0000256" key="2">
    <source>
        <dbReference type="ARBA" id="ARBA00023002"/>
    </source>
</evidence>
<gene>
    <name evidence="5" type="ORF">AB1Y20_000065</name>
</gene>
<keyword evidence="2" id="KW-0560">Oxidoreductase</keyword>
<name>A0AB34K8W5_PRYPA</name>
<evidence type="ECO:0000256" key="4">
    <source>
        <dbReference type="SAM" id="SignalP"/>
    </source>
</evidence>
<dbReference type="Proteomes" id="UP001515480">
    <property type="component" value="Unassembled WGS sequence"/>
</dbReference>
<dbReference type="PANTHER" id="PTHR24320">
    <property type="entry name" value="RETINOL DEHYDROGENASE"/>
    <property type="match status" value="1"/>
</dbReference>
<feature type="region of interest" description="Disordered" evidence="3">
    <location>
        <begin position="400"/>
        <end position="434"/>
    </location>
</feature>
<keyword evidence="6" id="KW-1185">Reference proteome</keyword>
<protein>
    <submittedName>
        <fullName evidence="5">Uncharacterized protein</fullName>
    </submittedName>
</protein>
<accession>A0AB34K8W5</accession>
<sequence length="434" mass="46609">MPPRTADGRSLLLVALLFAPSRASHSAAFVGPFAPRVRSRAPPPPPPPPVGGGLTHDEVRSLLRGRHALVLAGEDDAHALHVAASLAEVGAAVIVGCERPQRAARECSRISRACREEAAREGGGGAPAGYAEARQLDLSCAAEVWRFAEALLAEERPLHVVVSCADDVAPWYRPGGWEGTIGRTHLGPFLLTQLLLDRMVATMRRDAQAYAQQCARQQTAAAGKGAERRDEPTAELHARPYPAPLGRVVTLGLKARLSPRHPNPVAGLQLQQANFTSWRAYRAAHEANLLSFLQLAKFLKAAALPSGDFVEVSVVRPGGGRWLPRPLRRLFHTHHGAALTASFLASTPVMGMTEIYFDDFASQPPWSKSGRSLSAASAMKETFLASLRLSGAPPVEWQSEAALTSRGAKARSRPRPARIRGSSLAEMGPYLQEP</sequence>
<dbReference type="EMBL" id="JBGBPQ010000001">
    <property type="protein sequence ID" value="KAL1529105.1"/>
    <property type="molecule type" value="Genomic_DNA"/>
</dbReference>
<keyword evidence="4" id="KW-0732">Signal</keyword>
<organism evidence="5 6">
    <name type="scientific">Prymnesium parvum</name>
    <name type="common">Toxic golden alga</name>
    <dbReference type="NCBI Taxonomy" id="97485"/>
    <lineage>
        <taxon>Eukaryota</taxon>
        <taxon>Haptista</taxon>
        <taxon>Haptophyta</taxon>
        <taxon>Prymnesiophyceae</taxon>
        <taxon>Prymnesiales</taxon>
        <taxon>Prymnesiaceae</taxon>
        <taxon>Prymnesium</taxon>
    </lineage>
</organism>
<dbReference type="PANTHER" id="PTHR24320:SF148">
    <property type="entry name" value="NAD(P)-BINDING ROSSMANN-FOLD SUPERFAMILY PROTEIN"/>
    <property type="match status" value="1"/>
</dbReference>
<reference evidence="5 6" key="1">
    <citation type="journal article" date="2024" name="Science">
        <title>Giant polyketide synthase enzymes in the biosynthesis of giant marine polyether toxins.</title>
        <authorList>
            <person name="Fallon T.R."/>
            <person name="Shende V.V."/>
            <person name="Wierzbicki I.H."/>
            <person name="Pendleton A.L."/>
            <person name="Watervoot N.F."/>
            <person name="Auber R.P."/>
            <person name="Gonzalez D.J."/>
            <person name="Wisecaver J.H."/>
            <person name="Moore B.S."/>
        </authorList>
    </citation>
    <scope>NUCLEOTIDE SEQUENCE [LARGE SCALE GENOMIC DNA]</scope>
    <source>
        <strain evidence="5 6">12B1</strain>
    </source>
</reference>
<comment type="similarity">
    <text evidence="1">Belongs to the short-chain dehydrogenases/reductases (SDR) family.</text>
</comment>
<evidence type="ECO:0000313" key="6">
    <source>
        <dbReference type="Proteomes" id="UP001515480"/>
    </source>
</evidence>
<comment type="caution">
    <text evidence="5">The sequence shown here is derived from an EMBL/GenBank/DDBJ whole genome shotgun (WGS) entry which is preliminary data.</text>
</comment>
<evidence type="ECO:0000256" key="1">
    <source>
        <dbReference type="ARBA" id="ARBA00006484"/>
    </source>
</evidence>
<dbReference type="InterPro" id="IPR036291">
    <property type="entry name" value="NAD(P)-bd_dom_sf"/>
</dbReference>
<feature type="chain" id="PRO_5044258505" evidence="4">
    <location>
        <begin position="24"/>
        <end position="434"/>
    </location>
</feature>
<feature type="compositionally biased region" description="Basic residues" evidence="3">
    <location>
        <begin position="408"/>
        <end position="418"/>
    </location>
</feature>
<dbReference type="SUPFAM" id="SSF51735">
    <property type="entry name" value="NAD(P)-binding Rossmann-fold domains"/>
    <property type="match status" value="1"/>
</dbReference>
<dbReference type="AlphaFoldDB" id="A0AB34K8W5"/>
<feature type="signal peptide" evidence="4">
    <location>
        <begin position="1"/>
        <end position="23"/>
    </location>
</feature>
<proteinExistence type="inferred from homology"/>